<evidence type="ECO:0000256" key="5">
    <source>
        <dbReference type="ARBA" id="ARBA00022801"/>
    </source>
</evidence>
<dbReference type="RefSeq" id="WP_126460396.1">
    <property type="nucleotide sequence ID" value="NZ_AP018721.1"/>
</dbReference>
<keyword evidence="2 13" id="KW-0645">Protease</keyword>
<feature type="active site" evidence="11">
    <location>
        <position position="278"/>
    </location>
</feature>
<feature type="transmembrane region" description="Helical" evidence="14">
    <location>
        <begin position="175"/>
        <end position="194"/>
    </location>
</feature>
<feature type="transmembrane region" description="Helical" evidence="14">
    <location>
        <begin position="68"/>
        <end position="87"/>
    </location>
</feature>
<dbReference type="InterPro" id="IPR001915">
    <property type="entry name" value="Peptidase_M48"/>
</dbReference>
<reference evidence="17 18" key="1">
    <citation type="submission" date="2019-03" db="EMBL/GenBank/DDBJ databases">
        <title>Genomic Encyclopedia of Type Strains, Phase IV (KMG-IV): sequencing the most valuable type-strain genomes for metagenomic binning, comparative biology and taxonomic classification.</title>
        <authorList>
            <person name="Goeker M."/>
        </authorList>
    </citation>
    <scope>NUCLEOTIDE SEQUENCE [LARGE SCALE GENOMIC DNA]</scope>
    <source>
        <strain evidence="17 18">DSM 103923</strain>
    </source>
</reference>
<protein>
    <submittedName>
        <fullName evidence="17">STE24 endopeptidase</fullName>
    </submittedName>
</protein>
<name>A0A4R3JUW4_9PROT</name>
<comment type="similarity">
    <text evidence="13">Belongs to the peptidase M48 family.</text>
</comment>
<feature type="active site" description="Proton donor" evidence="11">
    <location>
        <position position="359"/>
    </location>
</feature>
<dbReference type="GO" id="GO:0071586">
    <property type="term" value="P:CAAX-box protein processing"/>
    <property type="evidence" value="ECO:0007669"/>
    <property type="project" value="InterPro"/>
</dbReference>
<comment type="subcellular location">
    <subcellularLocation>
        <location evidence="1">Endoplasmic reticulum membrane</location>
        <topology evidence="1">Multi-pass membrane protein</topology>
    </subcellularLocation>
</comment>
<dbReference type="GO" id="GO:0046872">
    <property type="term" value="F:metal ion binding"/>
    <property type="evidence" value="ECO:0007669"/>
    <property type="project" value="UniProtKB-KW"/>
</dbReference>
<feature type="transmembrane region" description="Helical" evidence="14">
    <location>
        <begin position="291"/>
        <end position="315"/>
    </location>
</feature>
<dbReference type="GO" id="GO:0004222">
    <property type="term" value="F:metalloendopeptidase activity"/>
    <property type="evidence" value="ECO:0007669"/>
    <property type="project" value="InterPro"/>
</dbReference>
<evidence type="ECO:0000256" key="6">
    <source>
        <dbReference type="ARBA" id="ARBA00022824"/>
    </source>
</evidence>
<feature type="binding site" evidence="12">
    <location>
        <position position="277"/>
    </location>
    <ligand>
        <name>Zn(2+)</name>
        <dbReference type="ChEBI" id="CHEBI:29105"/>
        <note>catalytic</note>
    </ligand>
</feature>
<keyword evidence="4 12" id="KW-0479">Metal-binding</keyword>
<dbReference type="InterPro" id="IPR032456">
    <property type="entry name" value="Peptidase_M48_N"/>
</dbReference>
<dbReference type="FunFam" id="3.30.2010.10:FF:000002">
    <property type="entry name" value="CAAX prenyl protease"/>
    <property type="match status" value="1"/>
</dbReference>
<dbReference type="Pfam" id="PF16491">
    <property type="entry name" value="Peptidase_M48_N"/>
    <property type="match status" value="1"/>
</dbReference>
<organism evidence="17 18">
    <name type="scientific">Sulfuritortus calidifontis</name>
    <dbReference type="NCBI Taxonomy" id="1914471"/>
    <lineage>
        <taxon>Bacteria</taxon>
        <taxon>Pseudomonadati</taxon>
        <taxon>Pseudomonadota</taxon>
        <taxon>Betaproteobacteria</taxon>
        <taxon>Nitrosomonadales</taxon>
        <taxon>Thiobacillaceae</taxon>
        <taxon>Sulfuritortus</taxon>
    </lineage>
</organism>
<keyword evidence="8 14" id="KW-1133">Transmembrane helix</keyword>
<evidence type="ECO:0000256" key="4">
    <source>
        <dbReference type="ARBA" id="ARBA00022723"/>
    </source>
</evidence>
<feature type="domain" description="Peptidase M48" evidence="15">
    <location>
        <begin position="207"/>
        <end position="410"/>
    </location>
</feature>
<keyword evidence="18" id="KW-1185">Reference proteome</keyword>
<keyword evidence="5 13" id="KW-0378">Hydrolase</keyword>
<feature type="transmembrane region" description="Helical" evidence="14">
    <location>
        <begin position="327"/>
        <end position="350"/>
    </location>
</feature>
<accession>A0A4R3JUW4</accession>
<keyword evidence="6" id="KW-0256">Endoplasmic reticulum</keyword>
<evidence type="ECO:0000256" key="11">
    <source>
        <dbReference type="PIRSR" id="PIRSR627057-1"/>
    </source>
</evidence>
<keyword evidence="3 14" id="KW-0812">Transmembrane</keyword>
<feature type="domain" description="CAAX prenyl protease 1 N-terminal" evidence="16">
    <location>
        <begin position="26"/>
        <end position="204"/>
    </location>
</feature>
<evidence type="ECO:0000259" key="16">
    <source>
        <dbReference type="Pfam" id="PF16491"/>
    </source>
</evidence>
<evidence type="ECO:0000256" key="1">
    <source>
        <dbReference type="ARBA" id="ARBA00004477"/>
    </source>
</evidence>
<sequence>MPFFSKLFLAAVIVTFGLRIWLALRQMRHVWQHRDQPPEAFAAEITLTEHRKAADYTLAKMRTALVQLAIEMGVLLALTLGGGLQRLHDALAGRLDGPLLLGTGFLLALMALLSASELPVALYRQFRVEARFGFNRQTLAGFFGDLIKQSLLGLMLGGPLILAVLWLMAAMGELWWLYVWLTWMGFNLLMLAIYPTVIAPLFNKFTPLDDASLRSRIEGLLKRCGFAAQGVFVMDGSRRSSHGNAYFTGLGAARRIVFFDTLLKQLAPDEIEAVLAHELGHYRLKHVAKRIALLAAFSLGLLFVLAQLKAAPWFYQDLGMAVQSDAAALALFLLVSPVFLFPLTPVMSLYSRKHEFEADAYAARQADARQLVAALVKLYRDNATTLTPDPIYSLFYDSHPKATERIGRLHANNEIPAQA</sequence>
<dbReference type="OrthoDB" id="9781930at2"/>
<comment type="cofactor">
    <cofactor evidence="12 13">
        <name>Zn(2+)</name>
        <dbReference type="ChEBI" id="CHEBI:29105"/>
    </cofactor>
    <text evidence="12 13">Binds 1 zinc ion per subunit.</text>
</comment>
<feature type="binding site" evidence="12">
    <location>
        <position position="355"/>
    </location>
    <ligand>
        <name>Zn(2+)</name>
        <dbReference type="ChEBI" id="CHEBI:29105"/>
        <note>catalytic</note>
    </ligand>
</feature>
<dbReference type="PANTHER" id="PTHR10120">
    <property type="entry name" value="CAAX PRENYL PROTEASE 1"/>
    <property type="match status" value="1"/>
</dbReference>
<gene>
    <name evidence="17" type="ORF">EDC61_10818</name>
</gene>
<keyword evidence="7 12" id="KW-0862">Zinc</keyword>
<comment type="caution">
    <text evidence="17">The sequence shown here is derived from an EMBL/GenBank/DDBJ whole genome shotgun (WGS) entry which is preliminary data.</text>
</comment>
<feature type="transmembrane region" description="Helical" evidence="14">
    <location>
        <begin position="99"/>
        <end position="123"/>
    </location>
</feature>
<feature type="binding site" evidence="12">
    <location>
        <position position="281"/>
    </location>
    <ligand>
        <name>Zn(2+)</name>
        <dbReference type="ChEBI" id="CHEBI:29105"/>
        <note>catalytic</note>
    </ligand>
</feature>
<evidence type="ECO:0000259" key="15">
    <source>
        <dbReference type="Pfam" id="PF01435"/>
    </source>
</evidence>
<evidence type="ECO:0000313" key="17">
    <source>
        <dbReference type="EMBL" id="TCS71675.1"/>
    </source>
</evidence>
<dbReference type="CDD" id="cd07343">
    <property type="entry name" value="M48A_Zmpste24p_like"/>
    <property type="match status" value="1"/>
</dbReference>
<proteinExistence type="inferred from homology"/>
<evidence type="ECO:0000256" key="9">
    <source>
        <dbReference type="ARBA" id="ARBA00023049"/>
    </source>
</evidence>
<evidence type="ECO:0000256" key="13">
    <source>
        <dbReference type="RuleBase" id="RU003983"/>
    </source>
</evidence>
<evidence type="ECO:0000256" key="3">
    <source>
        <dbReference type="ARBA" id="ARBA00022692"/>
    </source>
</evidence>
<dbReference type="Pfam" id="PF01435">
    <property type="entry name" value="Peptidase_M48"/>
    <property type="match status" value="1"/>
</dbReference>
<dbReference type="EMBL" id="SLZY01000008">
    <property type="protein sequence ID" value="TCS71675.1"/>
    <property type="molecule type" value="Genomic_DNA"/>
</dbReference>
<evidence type="ECO:0000313" key="18">
    <source>
        <dbReference type="Proteomes" id="UP000295135"/>
    </source>
</evidence>
<feature type="transmembrane region" description="Helical" evidence="14">
    <location>
        <begin position="6"/>
        <end position="24"/>
    </location>
</feature>
<keyword evidence="9 13" id="KW-0482">Metalloprotease</keyword>
<evidence type="ECO:0000256" key="8">
    <source>
        <dbReference type="ARBA" id="ARBA00022989"/>
    </source>
</evidence>
<keyword evidence="10 14" id="KW-0472">Membrane</keyword>
<dbReference type="Gene3D" id="3.30.2010.10">
    <property type="entry name" value="Metalloproteases ('zincins'), catalytic domain"/>
    <property type="match status" value="1"/>
</dbReference>
<feature type="transmembrane region" description="Helical" evidence="14">
    <location>
        <begin position="151"/>
        <end position="169"/>
    </location>
</feature>
<dbReference type="Proteomes" id="UP000295135">
    <property type="component" value="Unassembled WGS sequence"/>
</dbReference>
<dbReference type="InterPro" id="IPR027057">
    <property type="entry name" value="CAXX_Prtase_1"/>
</dbReference>
<evidence type="ECO:0000256" key="2">
    <source>
        <dbReference type="ARBA" id="ARBA00022670"/>
    </source>
</evidence>
<evidence type="ECO:0000256" key="12">
    <source>
        <dbReference type="PIRSR" id="PIRSR627057-2"/>
    </source>
</evidence>
<evidence type="ECO:0000256" key="10">
    <source>
        <dbReference type="ARBA" id="ARBA00023136"/>
    </source>
</evidence>
<evidence type="ECO:0000256" key="14">
    <source>
        <dbReference type="SAM" id="Phobius"/>
    </source>
</evidence>
<evidence type="ECO:0000256" key="7">
    <source>
        <dbReference type="ARBA" id="ARBA00022833"/>
    </source>
</evidence>
<dbReference type="AlphaFoldDB" id="A0A4R3JUW4"/>